<proteinExistence type="predicted"/>
<dbReference type="InterPro" id="IPR003033">
    <property type="entry name" value="SCP2_sterol-bd_dom"/>
</dbReference>
<gene>
    <name evidence="5" type="ORF">GCM10009727_24790</name>
</gene>
<keyword evidence="1" id="KW-0560">Oxidoreductase</keyword>
<evidence type="ECO:0008006" key="7">
    <source>
        <dbReference type="Google" id="ProtNLM"/>
    </source>
</evidence>
<feature type="domain" description="Luciferase-like" evidence="3">
    <location>
        <begin position="28"/>
        <end position="342"/>
    </location>
</feature>
<reference evidence="5 6" key="1">
    <citation type="journal article" date="2019" name="Int. J. Syst. Evol. Microbiol.">
        <title>The Global Catalogue of Microorganisms (GCM) 10K type strain sequencing project: providing services to taxonomists for standard genome sequencing and annotation.</title>
        <authorList>
            <consortium name="The Broad Institute Genomics Platform"/>
            <consortium name="The Broad Institute Genome Sequencing Center for Infectious Disease"/>
            <person name="Wu L."/>
            <person name="Ma J."/>
        </authorList>
    </citation>
    <scope>NUCLEOTIDE SEQUENCE [LARGE SCALE GENOMIC DNA]</scope>
    <source>
        <strain evidence="5 6">JCM 13850</strain>
    </source>
</reference>
<sequence>MEVVTIRFGLFYEHQLPRPWEDGRELRLYQDALDQVEIADRVGFDYIWEVEHHFLEEYSHSPAPEVFLAAASQRTKRVRLGHGIVQLPPAVNHPARIAERIAALDLVSNGRVDFGTGESSSGAELGGFGVRRTEKRAQWQDAIDAVTRMFVEEPFAGWRSPYLRMPPRNVIPKPVQKPHPPLWVACSRRETIQFAARNGIGALSFSFVEPEDAGKWVDEYYRILASEECVPAGFAVNPNVSVVLPMMLHEDEATAIDRGIDGAHFFAFALAHYYGTTPHDPGRTSVWDEFQERRASKGFDREQIIANAESLNVNVGSLRGAVGTPEQVVDLIRRYESVGVDQISFVLQSGRNEHEHICESLELFGSSVLPHFVGGREEREAAKAERLAPAIEAALARRKPAREMPPGYRIDEDAEVARALRPSRSRRPVRREIRATARRRAAQGFYKLVHGRTDEQIERRFGPGAQRLFFAGMARAFDPSAAAGFEGDIEFRLTPGRGAPTAWTVRISDGRARALAGGSKEPDVALVVRTADFLRILAGDANPASMLMDGKLRIRGNYELAPRLSEMFGGPSPY</sequence>
<dbReference type="InterPro" id="IPR011251">
    <property type="entry name" value="Luciferase-like_dom"/>
</dbReference>
<dbReference type="InterPro" id="IPR036661">
    <property type="entry name" value="Luciferase-like_sf"/>
</dbReference>
<dbReference type="Proteomes" id="UP001501020">
    <property type="component" value="Unassembled WGS sequence"/>
</dbReference>
<dbReference type="SUPFAM" id="SSF55718">
    <property type="entry name" value="SCP-like"/>
    <property type="match status" value="1"/>
</dbReference>
<comment type="caution">
    <text evidence="5">The sequence shown here is derived from an EMBL/GenBank/DDBJ whole genome shotgun (WGS) entry which is preliminary data.</text>
</comment>
<feature type="domain" description="SCP2" evidence="4">
    <location>
        <begin position="481"/>
        <end position="568"/>
    </location>
</feature>
<dbReference type="PANTHER" id="PTHR30137">
    <property type="entry name" value="LUCIFERASE-LIKE MONOOXYGENASE"/>
    <property type="match status" value="1"/>
</dbReference>
<evidence type="ECO:0000259" key="3">
    <source>
        <dbReference type="Pfam" id="PF00296"/>
    </source>
</evidence>
<evidence type="ECO:0000256" key="2">
    <source>
        <dbReference type="ARBA" id="ARBA00023033"/>
    </source>
</evidence>
<evidence type="ECO:0000259" key="4">
    <source>
        <dbReference type="Pfam" id="PF02036"/>
    </source>
</evidence>
<evidence type="ECO:0000313" key="6">
    <source>
        <dbReference type="Proteomes" id="UP001501020"/>
    </source>
</evidence>
<dbReference type="PANTHER" id="PTHR30137:SF8">
    <property type="entry name" value="BLR5498 PROTEIN"/>
    <property type="match status" value="1"/>
</dbReference>
<dbReference type="SUPFAM" id="SSF51679">
    <property type="entry name" value="Bacterial luciferase-like"/>
    <property type="match status" value="1"/>
</dbReference>
<dbReference type="Gene3D" id="3.20.20.30">
    <property type="entry name" value="Luciferase-like domain"/>
    <property type="match status" value="1"/>
</dbReference>
<dbReference type="EMBL" id="BAAAMR010000017">
    <property type="protein sequence ID" value="GAA2132094.1"/>
    <property type="molecule type" value="Genomic_DNA"/>
</dbReference>
<dbReference type="InterPro" id="IPR050766">
    <property type="entry name" value="Bact_Lucif_Oxidored"/>
</dbReference>
<dbReference type="Pfam" id="PF00296">
    <property type="entry name" value="Bac_luciferase"/>
    <property type="match status" value="1"/>
</dbReference>
<organism evidence="5 6">
    <name type="scientific">Actinomadura napierensis</name>
    <dbReference type="NCBI Taxonomy" id="267854"/>
    <lineage>
        <taxon>Bacteria</taxon>
        <taxon>Bacillati</taxon>
        <taxon>Actinomycetota</taxon>
        <taxon>Actinomycetes</taxon>
        <taxon>Streptosporangiales</taxon>
        <taxon>Thermomonosporaceae</taxon>
        <taxon>Actinomadura</taxon>
    </lineage>
</organism>
<keyword evidence="2" id="KW-0503">Monooxygenase</keyword>
<protein>
    <recommendedName>
        <fullName evidence="7">LLM class flavin-dependent oxidoreductase</fullName>
    </recommendedName>
</protein>
<evidence type="ECO:0000313" key="5">
    <source>
        <dbReference type="EMBL" id="GAA2132094.1"/>
    </source>
</evidence>
<dbReference type="Pfam" id="PF02036">
    <property type="entry name" value="SCP2"/>
    <property type="match status" value="1"/>
</dbReference>
<evidence type="ECO:0000256" key="1">
    <source>
        <dbReference type="ARBA" id="ARBA00023002"/>
    </source>
</evidence>
<keyword evidence="6" id="KW-1185">Reference proteome</keyword>
<name>A0ABN2YTF3_9ACTN</name>
<dbReference type="Gene3D" id="3.30.1050.10">
    <property type="entry name" value="SCP2 sterol-binding domain"/>
    <property type="match status" value="1"/>
</dbReference>
<dbReference type="InterPro" id="IPR036527">
    <property type="entry name" value="SCP2_sterol-bd_dom_sf"/>
</dbReference>
<accession>A0ABN2YTF3</accession>